<dbReference type="Pfam" id="PF12950">
    <property type="entry name" value="TaqI_C"/>
    <property type="match status" value="1"/>
</dbReference>
<keyword evidence="7" id="KW-1185">Reference proteome</keyword>
<evidence type="ECO:0000259" key="5">
    <source>
        <dbReference type="Pfam" id="PF12950"/>
    </source>
</evidence>
<organism evidence="6 7">
    <name type="scientific">Lactobacillus porci</name>
    <dbReference type="NCBI Taxonomy" id="2012477"/>
    <lineage>
        <taxon>Bacteria</taxon>
        <taxon>Bacillati</taxon>
        <taxon>Bacillota</taxon>
        <taxon>Bacilli</taxon>
        <taxon>Lactobacillales</taxon>
        <taxon>Lactobacillaceae</taxon>
        <taxon>Lactobacillus</taxon>
    </lineage>
</organism>
<dbReference type="PANTHER" id="PTHR33841">
    <property type="entry name" value="DNA METHYLTRANSFERASE YEEA-RELATED"/>
    <property type="match status" value="1"/>
</dbReference>
<dbReference type="AlphaFoldDB" id="A0A6A8MCY5"/>
<evidence type="ECO:0000256" key="4">
    <source>
        <dbReference type="ARBA" id="ARBA00047942"/>
    </source>
</evidence>
<reference evidence="6 7" key="1">
    <citation type="submission" date="2019-08" db="EMBL/GenBank/DDBJ databases">
        <title>In-depth cultivation of the pig gut microbiome towards novel bacterial diversity and tailored functional studies.</title>
        <authorList>
            <person name="Wylensek D."/>
            <person name="Hitch T.C.A."/>
            <person name="Clavel T."/>
        </authorList>
    </citation>
    <scope>NUCLEOTIDE SEQUENCE [LARGE SCALE GENOMIC DNA]</scope>
    <source>
        <strain evidence="6 7">Bifido-178-WT-2B</strain>
    </source>
</reference>
<keyword evidence="2" id="KW-0489">Methyltransferase</keyword>
<comment type="caution">
    <text evidence="6">The sequence shown here is derived from an EMBL/GenBank/DDBJ whole genome shotgun (WGS) entry which is preliminary data.</text>
</comment>
<gene>
    <name evidence="6" type="ORF">FYJ62_01765</name>
</gene>
<evidence type="ECO:0000313" key="7">
    <source>
        <dbReference type="Proteomes" id="UP000438120"/>
    </source>
</evidence>
<dbReference type="OrthoDB" id="32195at2"/>
<dbReference type="PANTHER" id="PTHR33841:SF1">
    <property type="entry name" value="DNA METHYLTRANSFERASE A"/>
    <property type="match status" value="1"/>
</dbReference>
<dbReference type="InterPro" id="IPR025931">
    <property type="entry name" value="TaqI_C"/>
</dbReference>
<dbReference type="EMBL" id="VUMX01000003">
    <property type="protein sequence ID" value="MST86407.1"/>
    <property type="molecule type" value="Genomic_DNA"/>
</dbReference>
<dbReference type="Proteomes" id="UP000438120">
    <property type="component" value="Unassembled WGS sequence"/>
</dbReference>
<protein>
    <recommendedName>
        <fullName evidence="1">site-specific DNA-methyltransferase (adenine-specific)</fullName>
        <ecNumber evidence="1">2.1.1.72</ecNumber>
    </recommendedName>
</protein>
<comment type="catalytic activity">
    <reaction evidence="4">
        <text>a 2'-deoxyadenosine in DNA + S-adenosyl-L-methionine = an N(6)-methyl-2'-deoxyadenosine in DNA + S-adenosyl-L-homocysteine + H(+)</text>
        <dbReference type="Rhea" id="RHEA:15197"/>
        <dbReference type="Rhea" id="RHEA-COMP:12418"/>
        <dbReference type="Rhea" id="RHEA-COMP:12419"/>
        <dbReference type="ChEBI" id="CHEBI:15378"/>
        <dbReference type="ChEBI" id="CHEBI:57856"/>
        <dbReference type="ChEBI" id="CHEBI:59789"/>
        <dbReference type="ChEBI" id="CHEBI:90615"/>
        <dbReference type="ChEBI" id="CHEBI:90616"/>
        <dbReference type="EC" id="2.1.1.72"/>
    </reaction>
</comment>
<evidence type="ECO:0000313" key="6">
    <source>
        <dbReference type="EMBL" id="MST86407.1"/>
    </source>
</evidence>
<dbReference type="InterPro" id="IPR050953">
    <property type="entry name" value="N4_N6_ade-DNA_methylase"/>
</dbReference>
<feature type="domain" description="TaqI-like C-terminal specificity" evidence="5">
    <location>
        <begin position="89"/>
        <end position="250"/>
    </location>
</feature>
<dbReference type="GO" id="GO:0009007">
    <property type="term" value="F:site-specific DNA-methyltransferase (adenine-specific) activity"/>
    <property type="evidence" value="ECO:0007669"/>
    <property type="project" value="UniProtKB-EC"/>
</dbReference>
<name>A0A6A8MCY5_9LACO</name>
<keyword evidence="3" id="KW-0808">Transferase</keyword>
<evidence type="ECO:0000256" key="1">
    <source>
        <dbReference type="ARBA" id="ARBA00011900"/>
    </source>
</evidence>
<dbReference type="EC" id="2.1.1.72" evidence="1"/>
<proteinExistence type="predicted"/>
<evidence type="ECO:0000256" key="3">
    <source>
        <dbReference type="ARBA" id="ARBA00022679"/>
    </source>
</evidence>
<evidence type="ECO:0000256" key="2">
    <source>
        <dbReference type="ARBA" id="ARBA00022603"/>
    </source>
</evidence>
<dbReference type="GO" id="GO:0032259">
    <property type="term" value="P:methylation"/>
    <property type="evidence" value="ECO:0007669"/>
    <property type="project" value="UniProtKB-KW"/>
</dbReference>
<accession>A0A6A8MCY5</accession>
<sequence>MSDYIEQNRTTASYSKEENWLILTPIEQSIRSKVESVGVPLKNWDISINFGVKTGYNKAFIISKEKREEILDSCLTIEEKEKTAELIRPILRGKDIKRFGYNFANIYLINSYNKYTDKEGVDHPSINIESYPAIKRHLDQYWDKIYKRQDQGDTPYNLRRCAYMDDFNKPKIMFSEIVQSPRFYFDEDKHFIPDVTAVIIYGKNTSSLKYLTDWLNSSIVGKIFKLFYSGGGLGDTGYRYKKKFLENLPIPPYSETKIENIDVIKDYKFTKKEVEWLLNH</sequence>
<dbReference type="RefSeq" id="WP_154547150.1">
    <property type="nucleotide sequence ID" value="NZ_VUMX01000003.1"/>
</dbReference>